<dbReference type="SUPFAM" id="SSF49373">
    <property type="entry name" value="Invasin/intimin cell-adhesion fragments"/>
    <property type="match status" value="4"/>
</dbReference>
<name>A0A5M9R8D9_9GAMM</name>
<dbReference type="InterPro" id="IPR013783">
    <property type="entry name" value="Ig-like_fold"/>
</dbReference>
<evidence type="ECO:0000313" key="3">
    <source>
        <dbReference type="EMBL" id="KAA8717000.1"/>
    </source>
</evidence>
<dbReference type="Pfam" id="PF02369">
    <property type="entry name" value="Big_1"/>
    <property type="match status" value="3"/>
</dbReference>
<dbReference type="Gene3D" id="2.60.40.10">
    <property type="entry name" value="Immunoglobulins"/>
    <property type="match status" value="5"/>
</dbReference>
<feature type="domain" description="Big-1" evidence="2">
    <location>
        <begin position="180"/>
        <end position="271"/>
    </location>
</feature>
<dbReference type="AlphaFoldDB" id="A0A5M9R8D9"/>
<dbReference type="SMART" id="SM00634">
    <property type="entry name" value="BID_1"/>
    <property type="match status" value="4"/>
</dbReference>
<dbReference type="PANTHER" id="PTHR39576:SF2">
    <property type="entry name" value="ATTACHING AND EFFACING PROTEIN HOMOLOG-RELATED"/>
    <property type="match status" value="1"/>
</dbReference>
<dbReference type="InterPro" id="IPR003344">
    <property type="entry name" value="Big_1_dom"/>
</dbReference>
<accession>A0A5M9R8D9</accession>
<comment type="caution">
    <text evidence="3">The sequence shown here is derived from an EMBL/GenBank/DDBJ whole genome shotgun (WGS) entry which is preliminary data.</text>
</comment>
<feature type="domain" description="Big-1" evidence="2">
    <location>
        <begin position="278"/>
        <end position="370"/>
    </location>
</feature>
<proteinExistence type="inferred from homology"/>
<comment type="similarity">
    <text evidence="1">Belongs to the intimin/invasin family.</text>
</comment>
<dbReference type="GO" id="GO:0009279">
    <property type="term" value="C:cell outer membrane"/>
    <property type="evidence" value="ECO:0007669"/>
    <property type="project" value="TreeGrafter"/>
</dbReference>
<dbReference type="EMBL" id="VXKB01000001">
    <property type="protein sequence ID" value="KAA8717000.1"/>
    <property type="molecule type" value="Genomic_DNA"/>
</dbReference>
<dbReference type="InterPro" id="IPR015217">
    <property type="entry name" value="Invasin_dom_3"/>
</dbReference>
<dbReference type="InterPro" id="IPR008964">
    <property type="entry name" value="Invasin/intimin_cell_adhesion"/>
</dbReference>
<dbReference type="InterPro" id="IPR051715">
    <property type="entry name" value="Intimin-Invasin_domain"/>
</dbReference>
<dbReference type="PROSITE" id="PS51127">
    <property type="entry name" value="BIG1"/>
    <property type="match status" value="2"/>
</dbReference>
<reference evidence="3 4" key="1">
    <citation type="submission" date="2019-09" db="EMBL/GenBank/DDBJ databases">
        <title>Draft genome sequence of various Type strains from the CCUG.</title>
        <authorList>
            <person name="Pineiro-Iglesias B."/>
            <person name="Tunovic T."/>
            <person name="Unosson C."/>
            <person name="Inganas E."/>
            <person name="Ohlen M."/>
            <person name="Cardew S."/>
            <person name="Jensie-Markopoulos S."/>
            <person name="Salva-Serra F."/>
            <person name="Jaen-Luchoro D."/>
            <person name="Karlsson R."/>
            <person name="Svensson-Stadler L."/>
            <person name="Chun J."/>
            <person name="Moore E."/>
        </authorList>
    </citation>
    <scope>NUCLEOTIDE SEQUENCE [LARGE SCALE GENOMIC DNA]</scope>
    <source>
        <strain evidence="3 4">CCUG 53682T</strain>
    </source>
</reference>
<dbReference type="OrthoDB" id="6645162at2"/>
<protein>
    <recommendedName>
        <fullName evidence="2">Big-1 domain-containing protein</fullName>
    </recommendedName>
</protein>
<dbReference type="Pfam" id="PF09134">
    <property type="entry name" value="Invasin_D3"/>
    <property type="match status" value="1"/>
</dbReference>
<dbReference type="Proteomes" id="UP000322181">
    <property type="component" value="Unassembled WGS sequence"/>
</dbReference>
<gene>
    <name evidence="3" type="ORF">F4V73_03760</name>
</gene>
<evidence type="ECO:0000256" key="1">
    <source>
        <dbReference type="ARBA" id="ARBA00010116"/>
    </source>
</evidence>
<dbReference type="FunFam" id="2.60.40.10:FF:000182">
    <property type="entry name" value="Gamma intimin"/>
    <property type="match status" value="1"/>
</dbReference>
<dbReference type="PANTHER" id="PTHR39576">
    <property type="entry name" value="ATTACHING AND EFFACING PROTEIN HOMOLOG-RELATED-RELATED"/>
    <property type="match status" value="1"/>
</dbReference>
<evidence type="ECO:0000259" key="2">
    <source>
        <dbReference type="PROSITE" id="PS51127"/>
    </source>
</evidence>
<organism evidence="3 4">
    <name type="scientific">Morganella psychrotolerans</name>
    <dbReference type="NCBI Taxonomy" id="368603"/>
    <lineage>
        <taxon>Bacteria</taxon>
        <taxon>Pseudomonadati</taxon>
        <taxon>Pseudomonadota</taxon>
        <taxon>Gammaproteobacteria</taxon>
        <taxon>Enterobacterales</taxon>
        <taxon>Morganellaceae</taxon>
        <taxon>Morganella</taxon>
    </lineage>
</organism>
<evidence type="ECO:0000313" key="4">
    <source>
        <dbReference type="Proteomes" id="UP000322181"/>
    </source>
</evidence>
<sequence length="469" mass="49454">MVKVNHQLSGYRNVATVSDFIRKSAGHYTAVVTAGTQAETITVTPVAQHISLISARVFIKEVTPSENNSTFTASPLIIKADNIENSTLTFVAKDANGNAISQLNTQLTFVIKDSRGNEPNINKVSLSRITENTSGIYSAELKGTLPDLYTITPYINTEKIGNLQEDILLIADDSTATIADGDLQVTIDGAAADGYSVNEVVAKVTDRNGNTLSGQKVIFTANNGARVTTITGITGPDGLAMAILTNMTAGNTQVVASLSNGTSKSVNVTFAVDFSRALISLKTTKDNAIKDGIDSDEVEATVTDNSGLPIKGINVKFRARNGFSQVITPEVTTDSNGKAKTTVVSKSVLSNSIIAVLPNGNSADTPVNFILLNRTYSVVTNNAKADGVDKNRFRITLTRSDNGLPAAGQEIMFETPSPMTLSDERVITDETGTANITITSTSPSGIGGYNLLIDATACCTISLGGINFR</sequence>